<dbReference type="Proteomes" id="UP001362999">
    <property type="component" value="Unassembled WGS sequence"/>
</dbReference>
<keyword evidence="2" id="KW-1185">Reference proteome</keyword>
<accession>A0AAW0CQ06</accession>
<comment type="caution">
    <text evidence="1">The sequence shown here is derived from an EMBL/GenBank/DDBJ whole genome shotgun (WGS) entry which is preliminary data.</text>
</comment>
<dbReference type="EMBL" id="JAWWNJ010000014">
    <property type="protein sequence ID" value="KAK7041230.1"/>
    <property type="molecule type" value="Genomic_DNA"/>
</dbReference>
<gene>
    <name evidence="1" type="ORF">R3P38DRAFT_3179854</name>
</gene>
<name>A0AAW0CQ06_9AGAR</name>
<dbReference type="AlphaFoldDB" id="A0AAW0CQ06"/>
<proteinExistence type="predicted"/>
<sequence>MAFFSCIHSLRQLTIDLEPHWMAIVDHGAPLVVTLAHTLPLFHSTYNLVNLSHMHIIHFPSLLSASPRNQNHLTEILFGPIGELRPSSLRFKEALESATSLERLGFLREVMCLSAPELSTMATTTLPSLTTLAFHHTPPSLLHALVSSLDMARFTTIVISHKRR</sequence>
<organism evidence="1 2">
    <name type="scientific">Favolaschia claudopus</name>
    <dbReference type="NCBI Taxonomy" id="2862362"/>
    <lineage>
        <taxon>Eukaryota</taxon>
        <taxon>Fungi</taxon>
        <taxon>Dikarya</taxon>
        <taxon>Basidiomycota</taxon>
        <taxon>Agaricomycotina</taxon>
        <taxon>Agaricomycetes</taxon>
        <taxon>Agaricomycetidae</taxon>
        <taxon>Agaricales</taxon>
        <taxon>Marasmiineae</taxon>
        <taxon>Mycenaceae</taxon>
        <taxon>Favolaschia</taxon>
    </lineage>
</organism>
<protein>
    <submittedName>
        <fullName evidence="1">Uncharacterized protein</fullName>
    </submittedName>
</protein>
<reference evidence="1 2" key="1">
    <citation type="journal article" date="2024" name="J Genomics">
        <title>Draft genome sequencing and assembly of Favolaschia claudopus CIRM-BRFM 2984 isolated from oak limbs.</title>
        <authorList>
            <person name="Navarro D."/>
            <person name="Drula E."/>
            <person name="Chaduli D."/>
            <person name="Cazenave R."/>
            <person name="Ahrendt S."/>
            <person name="Wang J."/>
            <person name="Lipzen A."/>
            <person name="Daum C."/>
            <person name="Barry K."/>
            <person name="Grigoriev I.V."/>
            <person name="Favel A."/>
            <person name="Rosso M.N."/>
            <person name="Martin F."/>
        </authorList>
    </citation>
    <scope>NUCLEOTIDE SEQUENCE [LARGE SCALE GENOMIC DNA]</scope>
    <source>
        <strain evidence="1 2">CIRM-BRFM 2984</strain>
    </source>
</reference>
<evidence type="ECO:0000313" key="2">
    <source>
        <dbReference type="Proteomes" id="UP001362999"/>
    </source>
</evidence>
<evidence type="ECO:0000313" key="1">
    <source>
        <dbReference type="EMBL" id="KAK7041230.1"/>
    </source>
</evidence>